<keyword evidence="2" id="KW-1185">Reference proteome</keyword>
<dbReference type="Pfam" id="PF00651">
    <property type="entry name" value="BTB"/>
    <property type="match status" value="1"/>
</dbReference>
<dbReference type="PROSITE" id="PS50097">
    <property type="entry name" value="BTB"/>
    <property type="match status" value="1"/>
</dbReference>
<dbReference type="PANTHER" id="PTHR22744:SF14">
    <property type="entry name" value="BTB DOMAIN-CONTAINING PROTEIN-RELATED"/>
    <property type="match status" value="1"/>
</dbReference>
<dbReference type="CDD" id="cd18186">
    <property type="entry name" value="BTB_POZ_ZBTB_KLHL-like"/>
    <property type="match status" value="1"/>
</dbReference>
<organism evidence="2 3">
    <name type="scientific">Globodera pallida</name>
    <name type="common">Potato cyst nematode worm</name>
    <name type="synonym">Heterodera pallida</name>
    <dbReference type="NCBI Taxonomy" id="36090"/>
    <lineage>
        <taxon>Eukaryota</taxon>
        <taxon>Metazoa</taxon>
        <taxon>Ecdysozoa</taxon>
        <taxon>Nematoda</taxon>
        <taxon>Chromadorea</taxon>
        <taxon>Rhabditida</taxon>
        <taxon>Tylenchina</taxon>
        <taxon>Tylenchomorpha</taxon>
        <taxon>Tylenchoidea</taxon>
        <taxon>Heteroderidae</taxon>
        <taxon>Heteroderinae</taxon>
        <taxon>Globodera</taxon>
    </lineage>
</organism>
<evidence type="ECO:0000313" key="2">
    <source>
        <dbReference type="Proteomes" id="UP000050741"/>
    </source>
</evidence>
<dbReference type="SUPFAM" id="SSF54695">
    <property type="entry name" value="POZ domain"/>
    <property type="match status" value="1"/>
</dbReference>
<sequence length="196" mass="22364">VKNGLYDEKADTVTFKAVVVADKPNGMPGARTEEALLVNGKLVYVNKYSLALHSDFFSTLFFGENAEEMPKVEIDEVPDAVTKFERLLSTIYPHDVELDDKCVEDILILANRFLFDSVENKCVDFLWKKSKKSAICKFRLAHQFGFIALKKTILAEMTKKDFCGKNYINNLSESDKLGVNERNELKERHNELFGIK</sequence>
<proteinExistence type="predicted"/>
<evidence type="ECO:0000259" key="1">
    <source>
        <dbReference type="PROSITE" id="PS50097"/>
    </source>
</evidence>
<dbReference type="Gene3D" id="3.30.710.10">
    <property type="entry name" value="Potassium Channel Kv1.1, Chain A"/>
    <property type="match status" value="1"/>
</dbReference>
<accession>A0A183CP49</accession>
<dbReference type="Proteomes" id="UP000050741">
    <property type="component" value="Unassembled WGS sequence"/>
</dbReference>
<reference evidence="3" key="2">
    <citation type="submission" date="2016-06" db="UniProtKB">
        <authorList>
            <consortium name="WormBaseParasite"/>
        </authorList>
    </citation>
    <scope>IDENTIFICATION</scope>
</reference>
<dbReference type="InterPro" id="IPR011333">
    <property type="entry name" value="SKP1/BTB/POZ_sf"/>
</dbReference>
<dbReference type="InterPro" id="IPR000210">
    <property type="entry name" value="BTB/POZ_dom"/>
</dbReference>
<dbReference type="SMART" id="SM00225">
    <property type="entry name" value="BTB"/>
    <property type="match status" value="1"/>
</dbReference>
<name>A0A183CP49_GLOPA</name>
<protein>
    <submittedName>
        <fullName evidence="3">BTB domain-containing protein</fullName>
    </submittedName>
</protein>
<evidence type="ECO:0000313" key="3">
    <source>
        <dbReference type="WBParaSite" id="GPLIN_001465600"/>
    </source>
</evidence>
<dbReference type="PANTHER" id="PTHR22744">
    <property type="entry name" value="HELIX LOOP HELIX PROTEIN 21-RELATED"/>
    <property type="match status" value="1"/>
</dbReference>
<feature type="domain" description="BTB" evidence="1">
    <location>
        <begin position="32"/>
        <end position="100"/>
    </location>
</feature>
<reference evidence="2" key="1">
    <citation type="submission" date="2014-05" db="EMBL/GenBank/DDBJ databases">
        <title>The genome and life-stage specific transcriptomes of Globodera pallida elucidate key aspects of plant parasitism by a cyst nematode.</title>
        <authorList>
            <person name="Cotton J.A."/>
            <person name="Lilley C.J."/>
            <person name="Jones L.M."/>
            <person name="Kikuchi T."/>
            <person name="Reid A.J."/>
            <person name="Thorpe P."/>
            <person name="Tsai I.J."/>
            <person name="Beasley H."/>
            <person name="Blok V."/>
            <person name="Cock P.J.A."/>
            <person name="Van den Akker S.E."/>
            <person name="Holroyd N."/>
            <person name="Hunt M."/>
            <person name="Mantelin S."/>
            <person name="Naghra H."/>
            <person name="Pain A."/>
            <person name="Palomares-Rius J.E."/>
            <person name="Zarowiecki M."/>
            <person name="Berriman M."/>
            <person name="Jones J.T."/>
            <person name="Urwin P.E."/>
        </authorList>
    </citation>
    <scope>NUCLEOTIDE SEQUENCE [LARGE SCALE GENOMIC DNA]</scope>
    <source>
        <strain evidence="2">Lindley</strain>
    </source>
</reference>
<dbReference type="AlphaFoldDB" id="A0A183CP49"/>
<dbReference type="WBParaSite" id="GPLIN_001465600">
    <property type="protein sequence ID" value="GPLIN_001465600"/>
    <property type="gene ID" value="GPLIN_001465600"/>
</dbReference>